<organism evidence="7 8">
    <name type="scientific">Sparassis crispa</name>
    <dbReference type="NCBI Taxonomy" id="139825"/>
    <lineage>
        <taxon>Eukaryota</taxon>
        <taxon>Fungi</taxon>
        <taxon>Dikarya</taxon>
        <taxon>Basidiomycota</taxon>
        <taxon>Agaricomycotina</taxon>
        <taxon>Agaricomycetes</taxon>
        <taxon>Polyporales</taxon>
        <taxon>Sparassidaceae</taxon>
        <taxon>Sparassis</taxon>
    </lineage>
</organism>
<dbReference type="InterPro" id="IPR019775">
    <property type="entry name" value="WD40_repeat_CS"/>
</dbReference>
<evidence type="ECO:0000256" key="5">
    <source>
        <dbReference type="PROSITE-ProRule" id="PRU00221"/>
    </source>
</evidence>
<feature type="compositionally biased region" description="Low complexity" evidence="6">
    <location>
        <begin position="564"/>
        <end position="573"/>
    </location>
</feature>
<feature type="region of interest" description="Disordered" evidence="6">
    <location>
        <begin position="551"/>
        <end position="581"/>
    </location>
</feature>
<reference evidence="7 8" key="1">
    <citation type="journal article" date="2018" name="Sci. Rep.">
        <title>Genome sequence of the cauliflower mushroom Sparassis crispa (Hanabiratake) and its association with beneficial usage.</title>
        <authorList>
            <person name="Kiyama R."/>
            <person name="Furutani Y."/>
            <person name="Kawaguchi K."/>
            <person name="Nakanishi T."/>
        </authorList>
    </citation>
    <scope>NUCLEOTIDE SEQUENCE [LARGE SCALE GENOMIC DNA]</scope>
</reference>
<evidence type="ECO:0000313" key="7">
    <source>
        <dbReference type="EMBL" id="GBE87202.1"/>
    </source>
</evidence>
<dbReference type="STRING" id="139825.A0A401GYD0"/>
<proteinExistence type="inferred from homology"/>
<dbReference type="PROSITE" id="PS50294">
    <property type="entry name" value="WD_REPEATS_REGION"/>
    <property type="match status" value="1"/>
</dbReference>
<accession>A0A401GYD0</accession>
<keyword evidence="3" id="KW-0647">Proteasome</keyword>
<keyword evidence="2" id="KW-0677">Repeat</keyword>
<evidence type="ECO:0000256" key="1">
    <source>
        <dbReference type="ARBA" id="ARBA00022574"/>
    </source>
</evidence>
<dbReference type="PANTHER" id="PTHR19857:SF19">
    <property type="entry name" value="26S PROTEASOME REGULATORY SUBUNIT RPN14"/>
    <property type="match status" value="1"/>
</dbReference>
<dbReference type="RefSeq" id="XP_027618115.1">
    <property type="nucleotide sequence ID" value="XM_027762314.1"/>
</dbReference>
<evidence type="ECO:0000256" key="3">
    <source>
        <dbReference type="ARBA" id="ARBA00022942"/>
    </source>
</evidence>
<dbReference type="InterPro" id="IPR036322">
    <property type="entry name" value="WD40_repeat_dom_sf"/>
</dbReference>
<dbReference type="InterPro" id="IPR001680">
    <property type="entry name" value="WD40_rpt"/>
</dbReference>
<dbReference type="Pfam" id="PF00400">
    <property type="entry name" value="WD40"/>
    <property type="match status" value="2"/>
</dbReference>
<dbReference type="PROSITE" id="PS50082">
    <property type="entry name" value="WD_REPEATS_2"/>
    <property type="match status" value="1"/>
</dbReference>
<evidence type="ECO:0000256" key="2">
    <source>
        <dbReference type="ARBA" id="ARBA00022737"/>
    </source>
</evidence>
<evidence type="ECO:0000256" key="6">
    <source>
        <dbReference type="SAM" id="MobiDB-lite"/>
    </source>
</evidence>
<sequence length="658" mass="68757">MLKPLLDAPDKRDGLLDLRKQAHVQETLAHHRLQQVPQPRATLVDGRRGLERDSLGRLQDAMALRAGKCAKRDERVLGEGVGAAEDGGGSGRVVVLAGDTVELDDLDDELGVAGAVMPEEGDVTRLALEALGFEADGLGASLSESKELRIIDQGRSGHAEHASFPPPAMSSPVRLAICTIQADFPDVINDVRTAAVPDGAFWLSCYKTGEPSVHAKVHAALDDHDRDLVRLSPSHDVRLSVTGGRADAWQAEYSAACPALDLPDTPLIIPVQSYSDPSPSDPRRAHKITAFDVAPDRSQLATAYSDGTIYLRRTSPLSSSAPSPRPYAQAKPHLSTPTVLRFFPSSRVLLTAGLDFALTILPADPPTPGTPAQPAPTRLSPVRTLKGHTRAVTATAIVGRGRTVLSASRDGTLRLWDVPSATQIRALPSAGGACVPILALTVGARQGEGDGEGNADVDPREVETSDKLAFLALADGSFEAHDLRTKRAVLRVPSTAPLPACALQAIAYDAPRAALATGDAHGIVRIYDVRAGDARPLAAVQRNTAGIEDLAWLPFPSPPPSPSPSSRSRSPSPASFPHPHPNGITSAAAALTLAVAPADGLAYLLTLGHGGAAPGVCAELVGADCEAVSCVRAFAVEEGGGAEVWSAAADGVVRRYAV</sequence>
<gene>
    <name evidence="7" type="ORF">SCP_1004490</name>
</gene>
<feature type="repeat" description="WD" evidence="5">
    <location>
        <begin position="385"/>
        <end position="426"/>
    </location>
</feature>
<dbReference type="OrthoDB" id="10257301at2759"/>
<dbReference type="InterPro" id="IPR051179">
    <property type="entry name" value="WD_repeat_multifunction"/>
</dbReference>
<dbReference type="PANTHER" id="PTHR19857">
    <property type="entry name" value="MITOCHONDRIAL DIVISION PROTEIN 1-RELATED"/>
    <property type="match status" value="1"/>
</dbReference>
<evidence type="ECO:0000256" key="4">
    <source>
        <dbReference type="ARBA" id="ARBA00038321"/>
    </source>
</evidence>
<dbReference type="GeneID" id="38784119"/>
<dbReference type="EMBL" id="BFAD01000010">
    <property type="protein sequence ID" value="GBE87202.1"/>
    <property type="molecule type" value="Genomic_DNA"/>
</dbReference>
<name>A0A401GYD0_9APHY</name>
<protein>
    <submittedName>
        <fullName evidence="7">WD40 repeat-like protein</fullName>
    </submittedName>
</protein>
<dbReference type="Gene3D" id="2.130.10.10">
    <property type="entry name" value="YVTN repeat-like/Quinoprotein amine dehydrogenase"/>
    <property type="match status" value="2"/>
</dbReference>
<comment type="similarity">
    <text evidence="4">Belongs to the WD repeat PAAF1/RPN14 family.</text>
</comment>
<dbReference type="InParanoid" id="A0A401GYD0"/>
<keyword evidence="8" id="KW-1185">Reference proteome</keyword>
<dbReference type="InterPro" id="IPR015943">
    <property type="entry name" value="WD40/YVTN_repeat-like_dom_sf"/>
</dbReference>
<comment type="caution">
    <text evidence="7">The sequence shown here is derived from an EMBL/GenBank/DDBJ whole genome shotgun (WGS) entry which is preliminary data.</text>
</comment>
<evidence type="ECO:0000313" key="8">
    <source>
        <dbReference type="Proteomes" id="UP000287166"/>
    </source>
</evidence>
<dbReference type="AlphaFoldDB" id="A0A401GYD0"/>
<dbReference type="GO" id="GO:0000502">
    <property type="term" value="C:proteasome complex"/>
    <property type="evidence" value="ECO:0007669"/>
    <property type="project" value="UniProtKB-KW"/>
</dbReference>
<dbReference type="SMART" id="SM00320">
    <property type="entry name" value="WD40"/>
    <property type="match status" value="3"/>
</dbReference>
<keyword evidence="1 5" id="KW-0853">WD repeat</keyword>
<dbReference type="Proteomes" id="UP000287166">
    <property type="component" value="Unassembled WGS sequence"/>
</dbReference>
<dbReference type="PROSITE" id="PS00678">
    <property type="entry name" value="WD_REPEATS_1"/>
    <property type="match status" value="1"/>
</dbReference>
<dbReference type="SUPFAM" id="SSF50978">
    <property type="entry name" value="WD40 repeat-like"/>
    <property type="match status" value="1"/>
</dbReference>